<comment type="caution">
    <text evidence="2">The sequence shown here is derived from an EMBL/GenBank/DDBJ whole genome shotgun (WGS) entry which is preliminary data.</text>
</comment>
<dbReference type="InterPro" id="IPR012337">
    <property type="entry name" value="RNaseH-like_sf"/>
</dbReference>
<dbReference type="SUPFAM" id="SSF53098">
    <property type="entry name" value="Ribonuclease H-like"/>
    <property type="match status" value="1"/>
</dbReference>
<dbReference type="PROSITE" id="PS50879">
    <property type="entry name" value="RNASE_H_1"/>
    <property type="match status" value="1"/>
</dbReference>
<dbReference type="AlphaFoldDB" id="A0A0G0SHB8"/>
<dbReference type="EMBL" id="LBXN01000006">
    <property type="protein sequence ID" value="KKR34095.1"/>
    <property type="molecule type" value="Genomic_DNA"/>
</dbReference>
<dbReference type="PATRIC" id="fig|1618450.3.peg.206"/>
<proteinExistence type="predicted"/>
<sequence length="140" mass="15353">MTLFIFTDGGARGNPGPAGIGVVVKDEKGTVIKKIGKRIGETTNNVAEYSAVIEALTWLIENKSNFQFSIFNFQFLLDSSLVVNQLNGLFKIKDSNLRNLVIKVRALENSLGGNISYKHIPREQNGLADEMVNKALDGLI</sequence>
<dbReference type="CDD" id="cd09279">
    <property type="entry name" value="RNase_HI_like"/>
    <property type="match status" value="1"/>
</dbReference>
<dbReference type="PANTHER" id="PTHR47723">
    <property type="entry name" value="OS05G0353850 PROTEIN"/>
    <property type="match status" value="1"/>
</dbReference>
<dbReference type="Proteomes" id="UP000034539">
    <property type="component" value="Unassembled WGS sequence"/>
</dbReference>
<evidence type="ECO:0000313" key="3">
    <source>
        <dbReference type="Proteomes" id="UP000034539"/>
    </source>
</evidence>
<dbReference type="Gene3D" id="3.30.420.10">
    <property type="entry name" value="Ribonuclease H-like superfamily/Ribonuclease H"/>
    <property type="match status" value="1"/>
</dbReference>
<reference evidence="2 3" key="1">
    <citation type="journal article" date="2015" name="Nature">
        <title>rRNA introns, odd ribosomes, and small enigmatic genomes across a large radiation of phyla.</title>
        <authorList>
            <person name="Brown C.T."/>
            <person name="Hug L.A."/>
            <person name="Thomas B.C."/>
            <person name="Sharon I."/>
            <person name="Castelle C.J."/>
            <person name="Singh A."/>
            <person name="Wilkins M.J."/>
            <person name="Williams K.H."/>
            <person name="Banfield J.F."/>
        </authorList>
    </citation>
    <scope>NUCLEOTIDE SEQUENCE [LARGE SCALE GENOMIC DNA]</scope>
</reference>
<name>A0A0G0SHB8_9BACT</name>
<protein>
    <submittedName>
        <fullName evidence="2">Ribonuclease H</fullName>
    </submittedName>
</protein>
<dbReference type="PANTHER" id="PTHR47723:SF24">
    <property type="entry name" value="RNASE H TYPE-1 DOMAIN-CONTAINING PROTEIN"/>
    <property type="match status" value="1"/>
</dbReference>
<feature type="domain" description="RNase H type-1" evidence="1">
    <location>
        <begin position="1"/>
        <end position="137"/>
    </location>
</feature>
<dbReference type="InterPro" id="IPR002156">
    <property type="entry name" value="RNaseH_domain"/>
</dbReference>
<evidence type="ECO:0000313" key="2">
    <source>
        <dbReference type="EMBL" id="KKR34095.1"/>
    </source>
</evidence>
<organism evidence="2 3">
    <name type="scientific">Candidatus Gottesmanbacteria bacterium GW2011_GWC2_39_8</name>
    <dbReference type="NCBI Taxonomy" id="1618450"/>
    <lineage>
        <taxon>Bacteria</taxon>
        <taxon>Candidatus Gottesmaniibacteriota</taxon>
    </lineage>
</organism>
<dbReference type="InterPro" id="IPR053151">
    <property type="entry name" value="RNase_H-like"/>
</dbReference>
<dbReference type="GO" id="GO:0004523">
    <property type="term" value="F:RNA-DNA hybrid ribonuclease activity"/>
    <property type="evidence" value="ECO:0007669"/>
    <property type="project" value="InterPro"/>
</dbReference>
<dbReference type="InterPro" id="IPR036397">
    <property type="entry name" value="RNaseH_sf"/>
</dbReference>
<accession>A0A0G0SHB8</accession>
<dbReference type="Pfam" id="PF13456">
    <property type="entry name" value="RVT_3"/>
    <property type="match status" value="1"/>
</dbReference>
<evidence type="ECO:0000259" key="1">
    <source>
        <dbReference type="PROSITE" id="PS50879"/>
    </source>
</evidence>
<gene>
    <name evidence="2" type="ORF">UT63_C0006G0013</name>
</gene>
<dbReference type="GO" id="GO:0003676">
    <property type="term" value="F:nucleic acid binding"/>
    <property type="evidence" value="ECO:0007669"/>
    <property type="project" value="InterPro"/>
</dbReference>